<dbReference type="Gene3D" id="1.10.3210.10">
    <property type="entry name" value="Hypothetical protein af1432"/>
    <property type="match status" value="1"/>
</dbReference>
<evidence type="ECO:0000259" key="5">
    <source>
        <dbReference type="PROSITE" id="PS51833"/>
    </source>
</evidence>
<sequence>MLATAESELPSLPQVILRMLDACDENADYQDLGKIIGNDTALTARVLALANSSFFRRGQPVKSLHQALLRLGIENLRTLVITASLRQFLLKLGGDQWQQLRDFWRHSLATALLARALAQLTRYSNPEEAFLVGMLHNVGELVMLHHAGQPQAEGDDASPVVADAAEIGANMASNWGLSPLATDAIRYQQMPASNLSDTAHLVKLISLATRLAMSDKHGVDAAQTLFGLTAALTREISKRIETEVDSLAEGLGIALDADCGADSAREKLLRRLVQHGMVDQAAQPLIQAENEPSLYSALVHAAELLCEGSALIFVVQDEWLVAGAVSGWPELDLRLPLEPVRSLVARCVAAGAPQVIGHPDTADLTVDQQLLNLLESRAAYAVPVVIEKQTIGVIVGGFDTSPDADRRALLALLATRAGRAFQAIGERQPEPGLDFGSDEMDSRLRLRQLIHEVSNPVTVIRNYLGTLQSRLSENDAARTDLDVVTEELDRIATLLVQSRDLHEAPGQPSDTVDLVREVQSLMDLLDSALFANHDIESDVQAPGEPVGIAMSRGSLRQILLNLARNAAEAMPGGGNLTVSIRANVWQNGQTWAELTLEDDGPGLPESVRSQLFKPLTSSKGKGHSGLGLSIVKRLVDASNSTISCYTGTTGTGFRILIPVANTASQEVAGQ</sequence>
<comment type="catalytic activity">
    <reaction evidence="1">
        <text>ATP + protein L-histidine = ADP + protein N-phospho-L-histidine.</text>
        <dbReference type="EC" id="2.7.13.3"/>
    </reaction>
</comment>
<name>A0A4P7XEM1_9ALTE</name>
<dbReference type="SMART" id="SM00387">
    <property type="entry name" value="HATPase_c"/>
    <property type="match status" value="1"/>
</dbReference>
<dbReference type="InterPro" id="IPR003594">
    <property type="entry name" value="HATPase_dom"/>
</dbReference>
<evidence type="ECO:0000259" key="4">
    <source>
        <dbReference type="PROSITE" id="PS50109"/>
    </source>
</evidence>
<gene>
    <name evidence="6" type="ORF">soil367_04880</name>
</gene>
<dbReference type="Pfam" id="PF08668">
    <property type="entry name" value="HDOD"/>
    <property type="match status" value="1"/>
</dbReference>
<dbReference type="Gene3D" id="3.30.565.10">
    <property type="entry name" value="Histidine kinase-like ATPase, C-terminal domain"/>
    <property type="match status" value="1"/>
</dbReference>
<evidence type="ECO:0000256" key="2">
    <source>
        <dbReference type="ARBA" id="ARBA00012438"/>
    </source>
</evidence>
<dbReference type="Gene3D" id="1.10.287.130">
    <property type="match status" value="1"/>
</dbReference>
<dbReference type="SUPFAM" id="SSF109604">
    <property type="entry name" value="HD-domain/PDEase-like"/>
    <property type="match status" value="1"/>
</dbReference>
<dbReference type="PANTHER" id="PTHR33525:SF6">
    <property type="entry name" value="HDOD DOMAIN-CONTAINING PROTEIN"/>
    <property type="match status" value="1"/>
</dbReference>
<dbReference type="PANTHER" id="PTHR33525">
    <property type="match status" value="1"/>
</dbReference>
<evidence type="ECO:0000256" key="3">
    <source>
        <dbReference type="ARBA" id="ARBA00022553"/>
    </source>
</evidence>
<dbReference type="InterPro" id="IPR052340">
    <property type="entry name" value="RNase_Y/CdgJ"/>
</dbReference>
<dbReference type="InterPro" id="IPR005467">
    <property type="entry name" value="His_kinase_dom"/>
</dbReference>
<dbReference type="KEGG" id="hmi:soil367_04880"/>
<dbReference type="EC" id="2.7.13.3" evidence="2"/>
<keyword evidence="3" id="KW-0597">Phosphoprotein</keyword>
<evidence type="ECO:0000313" key="7">
    <source>
        <dbReference type="Proteomes" id="UP000298049"/>
    </source>
</evidence>
<dbReference type="EMBL" id="CP031093">
    <property type="protein sequence ID" value="QCF25316.1"/>
    <property type="molecule type" value="Genomic_DNA"/>
</dbReference>
<proteinExistence type="predicted"/>
<dbReference type="Pfam" id="PF02518">
    <property type="entry name" value="HATPase_c"/>
    <property type="match status" value="1"/>
</dbReference>
<keyword evidence="7" id="KW-1185">Reference proteome</keyword>
<dbReference type="InterPro" id="IPR029016">
    <property type="entry name" value="GAF-like_dom_sf"/>
</dbReference>
<protein>
    <recommendedName>
        <fullName evidence="2">histidine kinase</fullName>
        <ecNumber evidence="2">2.7.13.3</ecNumber>
    </recommendedName>
</protein>
<accession>A0A4P7XEM1</accession>
<dbReference type="CDD" id="cd00082">
    <property type="entry name" value="HisKA"/>
    <property type="match status" value="1"/>
</dbReference>
<dbReference type="RefSeq" id="WP_136547468.1">
    <property type="nucleotide sequence ID" value="NZ_CP031093.1"/>
</dbReference>
<dbReference type="GO" id="GO:0000155">
    <property type="term" value="F:phosphorelay sensor kinase activity"/>
    <property type="evidence" value="ECO:0007669"/>
    <property type="project" value="InterPro"/>
</dbReference>
<dbReference type="SUPFAM" id="SSF55781">
    <property type="entry name" value="GAF domain-like"/>
    <property type="match status" value="1"/>
</dbReference>
<dbReference type="InterPro" id="IPR003661">
    <property type="entry name" value="HisK_dim/P_dom"/>
</dbReference>
<dbReference type="AlphaFoldDB" id="A0A4P7XEM1"/>
<feature type="domain" description="Histidine kinase" evidence="4">
    <location>
        <begin position="448"/>
        <end position="661"/>
    </location>
</feature>
<dbReference type="InterPro" id="IPR013976">
    <property type="entry name" value="HDOD"/>
</dbReference>
<evidence type="ECO:0000313" key="6">
    <source>
        <dbReference type="EMBL" id="QCF25316.1"/>
    </source>
</evidence>
<dbReference type="PROSITE" id="PS51833">
    <property type="entry name" value="HDOD"/>
    <property type="match status" value="1"/>
</dbReference>
<dbReference type="PROSITE" id="PS50109">
    <property type="entry name" value="HIS_KIN"/>
    <property type="match status" value="1"/>
</dbReference>
<reference evidence="6 7" key="1">
    <citation type="submission" date="2018-07" db="EMBL/GenBank/DDBJ databases">
        <title>Marsedoiliclastica nanhaica gen. nov. sp. nov., a novel marine hydrocarbonoclastic bacterium isolated from an in-situ enriched hydrocarbon-degrading consortium in deep-sea sediment.</title>
        <authorList>
            <person name="Dong C."/>
            <person name="Ma T."/>
            <person name="Liu R."/>
            <person name="Shao Z."/>
        </authorList>
    </citation>
    <scope>NUCLEOTIDE SEQUENCE [LARGE SCALE GENOMIC DNA]</scope>
    <source>
        <strain evidence="7">soil36-7</strain>
    </source>
</reference>
<dbReference type="Proteomes" id="UP000298049">
    <property type="component" value="Chromosome"/>
</dbReference>
<dbReference type="InterPro" id="IPR004358">
    <property type="entry name" value="Sig_transdc_His_kin-like_C"/>
</dbReference>
<dbReference type="InterPro" id="IPR036890">
    <property type="entry name" value="HATPase_C_sf"/>
</dbReference>
<dbReference type="OrthoDB" id="9770715at2"/>
<organism evidence="6 7">
    <name type="scientific">Hydrocarboniclastica marina</name>
    <dbReference type="NCBI Taxonomy" id="2259620"/>
    <lineage>
        <taxon>Bacteria</taxon>
        <taxon>Pseudomonadati</taxon>
        <taxon>Pseudomonadota</taxon>
        <taxon>Gammaproteobacteria</taxon>
        <taxon>Alteromonadales</taxon>
        <taxon>Alteromonadaceae</taxon>
        <taxon>Hydrocarboniclastica</taxon>
    </lineage>
</organism>
<dbReference type="Gene3D" id="3.30.450.40">
    <property type="match status" value="1"/>
</dbReference>
<evidence type="ECO:0000256" key="1">
    <source>
        <dbReference type="ARBA" id="ARBA00000085"/>
    </source>
</evidence>
<dbReference type="PRINTS" id="PR00344">
    <property type="entry name" value="BCTRLSENSOR"/>
</dbReference>
<dbReference type="SUPFAM" id="SSF55874">
    <property type="entry name" value="ATPase domain of HSP90 chaperone/DNA topoisomerase II/histidine kinase"/>
    <property type="match status" value="1"/>
</dbReference>
<feature type="domain" description="HDOD" evidence="5">
    <location>
        <begin position="9"/>
        <end position="191"/>
    </location>
</feature>